<organism evidence="6 7">
    <name type="scientific">Persicirhabdus sediminis</name>
    <dbReference type="NCBI Taxonomy" id="454144"/>
    <lineage>
        <taxon>Bacteria</taxon>
        <taxon>Pseudomonadati</taxon>
        <taxon>Verrucomicrobiota</taxon>
        <taxon>Verrucomicrobiia</taxon>
        <taxon>Verrucomicrobiales</taxon>
        <taxon>Verrucomicrobiaceae</taxon>
        <taxon>Persicirhabdus</taxon>
    </lineage>
</organism>
<dbReference type="InterPro" id="IPR013766">
    <property type="entry name" value="Thioredoxin_domain"/>
</dbReference>
<evidence type="ECO:0000256" key="1">
    <source>
        <dbReference type="ARBA" id="ARBA00010996"/>
    </source>
</evidence>
<keyword evidence="3" id="KW-0479">Metal-binding</keyword>
<evidence type="ECO:0000313" key="6">
    <source>
        <dbReference type="EMBL" id="MBK1789739.1"/>
    </source>
</evidence>
<proteinExistence type="inferred from homology"/>
<dbReference type="AlphaFoldDB" id="A0A8J7MC26"/>
<feature type="binding site" evidence="3">
    <location>
        <position position="180"/>
    </location>
    <ligand>
        <name>Cu cation</name>
        <dbReference type="ChEBI" id="CHEBI:23378"/>
    </ligand>
</feature>
<dbReference type="SUPFAM" id="SSF52833">
    <property type="entry name" value="Thioredoxin-like"/>
    <property type="match status" value="1"/>
</dbReference>
<evidence type="ECO:0000313" key="7">
    <source>
        <dbReference type="Proteomes" id="UP000624703"/>
    </source>
</evidence>
<evidence type="ECO:0000256" key="4">
    <source>
        <dbReference type="SAM" id="Phobius"/>
    </source>
</evidence>
<dbReference type="GO" id="GO:0046872">
    <property type="term" value="F:metal ion binding"/>
    <property type="evidence" value="ECO:0007669"/>
    <property type="project" value="UniProtKB-KW"/>
</dbReference>
<dbReference type="Proteomes" id="UP000624703">
    <property type="component" value="Unassembled WGS sequence"/>
</dbReference>
<reference evidence="6" key="1">
    <citation type="submission" date="2021-01" db="EMBL/GenBank/DDBJ databases">
        <title>Modified the classification status of verrucomicrobia.</title>
        <authorList>
            <person name="Feng X."/>
        </authorList>
    </citation>
    <scope>NUCLEOTIDE SEQUENCE</scope>
    <source>
        <strain evidence="6">_KCTC 22039</strain>
    </source>
</reference>
<keyword evidence="2 3" id="KW-0186">Copper</keyword>
<comment type="similarity">
    <text evidence="1">Belongs to the SCO1/2 family.</text>
</comment>
<dbReference type="RefSeq" id="WP_200309782.1">
    <property type="nucleotide sequence ID" value="NZ_JAENIM010000008.1"/>
</dbReference>
<evidence type="ECO:0000259" key="5">
    <source>
        <dbReference type="PROSITE" id="PS51352"/>
    </source>
</evidence>
<sequence length="228" mass="26523">MKLSSKIYLIYFSVAVISIGILAGFYLSQRADSFKEAEEPVALVEAKVVGEPYIYTTLTKSLKGQNQAGEDVDLLDLKGKVWVFAQFYSRCPECAKDNIIVLRELQEMFRDNPKFHIVSITVDPEMDTPEWMADFSNQLSIDTSKWWLMRTDKDELLEYGQDQLKYNRFEKSATPGQIAHDMRIAVFDDELQMRGMFNLFNIDQSKEPERYAYEKDKLVKHIEWCLAN</sequence>
<feature type="transmembrane region" description="Helical" evidence="4">
    <location>
        <begin position="7"/>
        <end position="27"/>
    </location>
</feature>
<evidence type="ECO:0000256" key="2">
    <source>
        <dbReference type="ARBA" id="ARBA00023008"/>
    </source>
</evidence>
<name>A0A8J7MC26_9BACT</name>
<gene>
    <name evidence="6" type="ORF">JIN82_01075</name>
</gene>
<feature type="domain" description="Thioredoxin" evidence="5">
    <location>
        <begin position="47"/>
        <end position="192"/>
    </location>
</feature>
<comment type="caution">
    <text evidence="6">The sequence shown here is derived from an EMBL/GenBank/DDBJ whole genome shotgun (WGS) entry which is preliminary data.</text>
</comment>
<keyword evidence="4" id="KW-0812">Transmembrane</keyword>
<protein>
    <submittedName>
        <fullName evidence="6">SCO family protein</fullName>
    </submittedName>
</protein>
<feature type="binding site" evidence="3">
    <location>
        <position position="91"/>
    </location>
    <ligand>
        <name>Cu cation</name>
        <dbReference type="ChEBI" id="CHEBI:23378"/>
    </ligand>
</feature>
<evidence type="ECO:0000256" key="3">
    <source>
        <dbReference type="PIRSR" id="PIRSR603782-1"/>
    </source>
</evidence>
<accession>A0A8J7MC26</accession>
<keyword evidence="7" id="KW-1185">Reference proteome</keyword>
<dbReference type="Pfam" id="PF02630">
    <property type="entry name" value="SCO1-SenC"/>
    <property type="match status" value="1"/>
</dbReference>
<keyword evidence="4" id="KW-1133">Transmembrane helix</keyword>
<dbReference type="Gene3D" id="3.40.30.10">
    <property type="entry name" value="Glutaredoxin"/>
    <property type="match status" value="1"/>
</dbReference>
<dbReference type="InterPro" id="IPR036249">
    <property type="entry name" value="Thioredoxin-like_sf"/>
</dbReference>
<dbReference type="EMBL" id="JAENIM010000008">
    <property type="protein sequence ID" value="MBK1789739.1"/>
    <property type="molecule type" value="Genomic_DNA"/>
</dbReference>
<dbReference type="PROSITE" id="PS51352">
    <property type="entry name" value="THIOREDOXIN_2"/>
    <property type="match status" value="1"/>
</dbReference>
<keyword evidence="4" id="KW-0472">Membrane</keyword>
<dbReference type="InterPro" id="IPR003782">
    <property type="entry name" value="SCO1/SenC"/>
</dbReference>